<protein>
    <submittedName>
        <fullName evidence="1">Uncharacterized protein</fullName>
    </submittedName>
</protein>
<dbReference type="EMBL" id="JAGKHQ010000016">
    <property type="protein sequence ID" value="KAG7494951.1"/>
    <property type="molecule type" value="Genomic_DNA"/>
</dbReference>
<dbReference type="AlphaFoldDB" id="A0AAV6QMT2"/>
<name>A0AAV6QMT2_SOLSE</name>
<comment type="caution">
    <text evidence="1">The sequence shown here is derived from an EMBL/GenBank/DDBJ whole genome shotgun (WGS) entry which is preliminary data.</text>
</comment>
<reference evidence="1 2" key="1">
    <citation type="journal article" date="2021" name="Sci. Rep.">
        <title>Chromosome anchoring in Senegalese sole (Solea senegalensis) reveals sex-associated markers and genome rearrangements in flatfish.</title>
        <authorList>
            <person name="Guerrero-Cozar I."/>
            <person name="Gomez-Garrido J."/>
            <person name="Berbel C."/>
            <person name="Martinez-Blanch J.F."/>
            <person name="Alioto T."/>
            <person name="Claros M.G."/>
            <person name="Gagnaire P.A."/>
            <person name="Manchado M."/>
        </authorList>
    </citation>
    <scope>NUCLEOTIDE SEQUENCE [LARGE SCALE GENOMIC DNA]</scope>
    <source>
        <strain evidence="1">Sse05_10M</strain>
    </source>
</reference>
<sequence>MEMGDGGNQPIITQQSFKSSLPKLFPHCFSSSSAQPCAPRPSTFIPLSWMRLSLCCCHDLGVAVVVICWTGRPSRLHASCTAQTRRQRCSQPFLCFLVSATSQTKKKNRMRLSYGLKVFTWFEFSEGLLVESYKS</sequence>
<proteinExistence type="predicted"/>
<accession>A0AAV6QMT2</accession>
<dbReference type="Proteomes" id="UP000693946">
    <property type="component" value="Linkage Group LG4"/>
</dbReference>
<organism evidence="1 2">
    <name type="scientific">Solea senegalensis</name>
    <name type="common">Senegalese sole</name>
    <dbReference type="NCBI Taxonomy" id="28829"/>
    <lineage>
        <taxon>Eukaryota</taxon>
        <taxon>Metazoa</taxon>
        <taxon>Chordata</taxon>
        <taxon>Craniata</taxon>
        <taxon>Vertebrata</taxon>
        <taxon>Euteleostomi</taxon>
        <taxon>Actinopterygii</taxon>
        <taxon>Neopterygii</taxon>
        <taxon>Teleostei</taxon>
        <taxon>Neoteleostei</taxon>
        <taxon>Acanthomorphata</taxon>
        <taxon>Carangaria</taxon>
        <taxon>Pleuronectiformes</taxon>
        <taxon>Pleuronectoidei</taxon>
        <taxon>Soleidae</taxon>
        <taxon>Solea</taxon>
    </lineage>
</organism>
<evidence type="ECO:0000313" key="1">
    <source>
        <dbReference type="EMBL" id="KAG7494951.1"/>
    </source>
</evidence>
<keyword evidence="2" id="KW-1185">Reference proteome</keyword>
<gene>
    <name evidence="1" type="ORF">JOB18_040754</name>
</gene>
<evidence type="ECO:0000313" key="2">
    <source>
        <dbReference type="Proteomes" id="UP000693946"/>
    </source>
</evidence>